<dbReference type="AlphaFoldDB" id="A0A645HWU7"/>
<name>A0A645HWU7_9ZZZZ</name>
<sequence length="108" mass="12440">MGYGSSSLVKYNGTGLYFIKEESGKLLLTILPDVEHIKNQWDSRQEGIITQLNYQANNKITILLKGWNKGNYSIYRVEEGVSIPYLHRNKDLVNIPIHPGKYIIIKEF</sequence>
<evidence type="ECO:0000313" key="1">
    <source>
        <dbReference type="EMBL" id="MPN42659.1"/>
    </source>
</evidence>
<protein>
    <submittedName>
        <fullName evidence="1">Uncharacterized protein</fullName>
    </submittedName>
</protein>
<accession>A0A645HWU7</accession>
<reference evidence="1" key="1">
    <citation type="submission" date="2019-08" db="EMBL/GenBank/DDBJ databases">
        <authorList>
            <person name="Kucharzyk K."/>
            <person name="Murdoch R.W."/>
            <person name="Higgins S."/>
            <person name="Loffler F."/>
        </authorList>
    </citation>
    <scope>NUCLEOTIDE SEQUENCE</scope>
</reference>
<dbReference type="EMBL" id="VSSQ01100543">
    <property type="protein sequence ID" value="MPN42659.1"/>
    <property type="molecule type" value="Genomic_DNA"/>
</dbReference>
<comment type="caution">
    <text evidence="1">The sequence shown here is derived from an EMBL/GenBank/DDBJ whole genome shotgun (WGS) entry which is preliminary data.</text>
</comment>
<gene>
    <name evidence="1" type="ORF">SDC9_190216</name>
</gene>
<organism evidence="1">
    <name type="scientific">bioreactor metagenome</name>
    <dbReference type="NCBI Taxonomy" id="1076179"/>
    <lineage>
        <taxon>unclassified sequences</taxon>
        <taxon>metagenomes</taxon>
        <taxon>ecological metagenomes</taxon>
    </lineage>
</organism>
<proteinExistence type="predicted"/>